<protein>
    <submittedName>
        <fullName evidence="4">N-acetyltransferase</fullName>
    </submittedName>
</protein>
<feature type="domain" description="N-acetyltransferase" evidence="3">
    <location>
        <begin position="3"/>
        <end position="154"/>
    </location>
</feature>
<dbReference type="PANTHER" id="PTHR43877">
    <property type="entry name" value="AMINOALKYLPHOSPHONATE N-ACETYLTRANSFERASE-RELATED-RELATED"/>
    <property type="match status" value="1"/>
</dbReference>
<evidence type="ECO:0000259" key="3">
    <source>
        <dbReference type="PROSITE" id="PS51186"/>
    </source>
</evidence>
<reference evidence="4 5" key="1">
    <citation type="submission" date="2017-06" db="EMBL/GenBank/DDBJ databases">
        <title>Biodegradation of gentamicin by bacterial consortia AMQD4 in synthetic medium and raw gentamicin sewage.</title>
        <authorList>
            <person name="Chang H."/>
            <person name="Feng Y."/>
            <person name="Li Z."/>
            <person name="Xue J."/>
            <person name="Cheng D."/>
        </authorList>
    </citation>
    <scope>NUCLEOTIDE SEQUENCE [LARGE SCALE GENOMIC DNA]</scope>
    <source>
        <strain evidence="4 5">BZC3</strain>
    </source>
</reference>
<dbReference type="InterPro" id="IPR016181">
    <property type="entry name" value="Acyl_CoA_acyltransferase"/>
</dbReference>
<keyword evidence="1 4" id="KW-0808">Transferase</keyword>
<gene>
    <name evidence="4" type="ORF">CD943_04645</name>
</gene>
<evidence type="ECO:0000256" key="1">
    <source>
        <dbReference type="ARBA" id="ARBA00022679"/>
    </source>
</evidence>
<dbReference type="InterPro" id="IPR050832">
    <property type="entry name" value="Bact_Acetyltransf"/>
</dbReference>
<dbReference type="PANTHER" id="PTHR43877:SF2">
    <property type="entry name" value="AMINOALKYLPHOSPHONATE N-ACETYLTRANSFERASE-RELATED"/>
    <property type="match status" value="1"/>
</dbReference>
<dbReference type="EMBL" id="CP021995">
    <property type="protein sequence ID" value="ASD26240.1"/>
    <property type="molecule type" value="Genomic_DNA"/>
</dbReference>
<dbReference type="GO" id="GO:0016747">
    <property type="term" value="F:acyltransferase activity, transferring groups other than amino-acyl groups"/>
    <property type="evidence" value="ECO:0007669"/>
    <property type="project" value="InterPro"/>
</dbReference>
<sequence>MTATVRPYRDEDLSAWRALNEGWLAEAGFVIEAKDRQAIERPRATILETGGMIFVAELDGAVVGCCALLARDDGGFEVAKMAVAPVARRNGTGLRLLEACQGAAIAHGARRLYLETSFRLVAARALYRRFGFVDLPPRPSPYARAEVFMEKSLAR</sequence>
<dbReference type="SUPFAM" id="SSF55729">
    <property type="entry name" value="Acyl-CoA N-acyltransferases (Nat)"/>
    <property type="match status" value="1"/>
</dbReference>
<proteinExistence type="predicted"/>
<evidence type="ECO:0000313" key="4">
    <source>
        <dbReference type="EMBL" id="ASD26240.1"/>
    </source>
</evidence>
<dbReference type="AlphaFoldDB" id="A0A1Z3LVN2"/>
<keyword evidence="2" id="KW-0012">Acyltransferase</keyword>
<dbReference type="Pfam" id="PF13508">
    <property type="entry name" value="Acetyltransf_7"/>
    <property type="match status" value="1"/>
</dbReference>
<organism evidence="4 5">
    <name type="scientific">Brevundimonas diminuta</name>
    <name type="common">Pseudomonas diminuta</name>
    <dbReference type="NCBI Taxonomy" id="293"/>
    <lineage>
        <taxon>Bacteria</taxon>
        <taxon>Pseudomonadati</taxon>
        <taxon>Pseudomonadota</taxon>
        <taxon>Alphaproteobacteria</taxon>
        <taxon>Caulobacterales</taxon>
        <taxon>Caulobacteraceae</taxon>
        <taxon>Brevundimonas</taxon>
    </lineage>
</organism>
<evidence type="ECO:0000256" key="2">
    <source>
        <dbReference type="ARBA" id="ARBA00023315"/>
    </source>
</evidence>
<reference evidence="4 5" key="2">
    <citation type="submission" date="2017-06" db="EMBL/GenBank/DDBJ databases">
        <authorList>
            <person name="Kim H.J."/>
            <person name="Triplett B.A."/>
        </authorList>
    </citation>
    <scope>NUCLEOTIDE SEQUENCE [LARGE SCALE GENOMIC DNA]</scope>
    <source>
        <strain evidence="4 5">BZC3</strain>
    </source>
</reference>
<dbReference type="InterPro" id="IPR000182">
    <property type="entry name" value="GNAT_dom"/>
</dbReference>
<dbReference type="Gene3D" id="3.40.630.30">
    <property type="match status" value="1"/>
</dbReference>
<dbReference type="CDD" id="cd04301">
    <property type="entry name" value="NAT_SF"/>
    <property type="match status" value="1"/>
</dbReference>
<evidence type="ECO:0000313" key="5">
    <source>
        <dbReference type="Proteomes" id="UP000197024"/>
    </source>
</evidence>
<dbReference type="Proteomes" id="UP000197024">
    <property type="component" value="Chromosome"/>
</dbReference>
<dbReference type="PROSITE" id="PS51186">
    <property type="entry name" value="GNAT"/>
    <property type="match status" value="1"/>
</dbReference>
<accession>A0A1Z3LVN2</accession>
<name>A0A1Z3LVN2_BREDI</name>
<dbReference type="RefSeq" id="WP_088410269.1">
    <property type="nucleotide sequence ID" value="NZ_CP021995.1"/>
</dbReference>